<gene>
    <name evidence="2" type="ORF">BCR33DRAFT_194712</name>
</gene>
<feature type="transmembrane region" description="Helical" evidence="1">
    <location>
        <begin position="141"/>
        <end position="159"/>
    </location>
</feature>
<protein>
    <submittedName>
        <fullName evidence="2">Uncharacterized protein</fullName>
    </submittedName>
</protein>
<evidence type="ECO:0000256" key="1">
    <source>
        <dbReference type="SAM" id="Phobius"/>
    </source>
</evidence>
<comment type="caution">
    <text evidence="2">The sequence shown here is derived from an EMBL/GenBank/DDBJ whole genome shotgun (WGS) entry which is preliminary data.</text>
</comment>
<keyword evidence="1" id="KW-0472">Membrane</keyword>
<name>A0A1Y2CDT1_9FUNG</name>
<reference evidence="2 3" key="1">
    <citation type="submission" date="2016-07" db="EMBL/GenBank/DDBJ databases">
        <title>Pervasive Adenine N6-methylation of Active Genes in Fungi.</title>
        <authorList>
            <consortium name="DOE Joint Genome Institute"/>
            <person name="Mondo S.J."/>
            <person name="Dannebaum R.O."/>
            <person name="Kuo R.C."/>
            <person name="Labutti K."/>
            <person name="Haridas S."/>
            <person name="Kuo A."/>
            <person name="Salamov A."/>
            <person name="Ahrendt S.R."/>
            <person name="Lipzen A."/>
            <person name="Sullivan W."/>
            <person name="Andreopoulos W.B."/>
            <person name="Clum A."/>
            <person name="Lindquist E."/>
            <person name="Daum C."/>
            <person name="Ramamoorthy G.K."/>
            <person name="Gryganskyi A."/>
            <person name="Culley D."/>
            <person name="Magnuson J.K."/>
            <person name="James T.Y."/>
            <person name="O'Malley M.A."/>
            <person name="Stajich J.E."/>
            <person name="Spatafora J.W."/>
            <person name="Visel A."/>
            <person name="Grigoriev I.V."/>
        </authorList>
    </citation>
    <scope>NUCLEOTIDE SEQUENCE [LARGE SCALE GENOMIC DNA]</scope>
    <source>
        <strain evidence="2 3">JEL800</strain>
    </source>
</reference>
<dbReference type="OrthoDB" id="2128781at2759"/>
<evidence type="ECO:0000313" key="2">
    <source>
        <dbReference type="EMBL" id="ORY45182.1"/>
    </source>
</evidence>
<sequence>MRLRYIAFRSMTICGFKYRQTKRPCYTAAAISAVLYWILMAQVYSFNDSTNCAAYFKSNIPRVLLYSYWTLVDVVAAVGVIRKMRNAILEAQRLELDDTMDRHAFSILKFREELRLILVSVSMIAVTVVVIVQTTNPELPTYRVGTMVFVYCQLILVIGSKKVEVGARDSAVDYGDLGEQIQTVVRNISQRKREEQMITRQSFSQNQTNSLVV</sequence>
<dbReference type="Proteomes" id="UP000193642">
    <property type="component" value="Unassembled WGS sequence"/>
</dbReference>
<accession>A0A1Y2CDT1</accession>
<dbReference type="EMBL" id="MCGO01000020">
    <property type="protein sequence ID" value="ORY45182.1"/>
    <property type="molecule type" value="Genomic_DNA"/>
</dbReference>
<feature type="transmembrane region" description="Helical" evidence="1">
    <location>
        <begin position="64"/>
        <end position="81"/>
    </location>
</feature>
<dbReference type="AlphaFoldDB" id="A0A1Y2CDT1"/>
<evidence type="ECO:0000313" key="3">
    <source>
        <dbReference type="Proteomes" id="UP000193642"/>
    </source>
</evidence>
<keyword evidence="3" id="KW-1185">Reference proteome</keyword>
<proteinExistence type="predicted"/>
<keyword evidence="1" id="KW-0812">Transmembrane</keyword>
<keyword evidence="1" id="KW-1133">Transmembrane helix</keyword>
<feature type="transmembrane region" description="Helical" evidence="1">
    <location>
        <begin position="116"/>
        <end position="135"/>
    </location>
</feature>
<organism evidence="2 3">
    <name type="scientific">Rhizoclosmatium globosum</name>
    <dbReference type="NCBI Taxonomy" id="329046"/>
    <lineage>
        <taxon>Eukaryota</taxon>
        <taxon>Fungi</taxon>
        <taxon>Fungi incertae sedis</taxon>
        <taxon>Chytridiomycota</taxon>
        <taxon>Chytridiomycota incertae sedis</taxon>
        <taxon>Chytridiomycetes</taxon>
        <taxon>Chytridiales</taxon>
        <taxon>Chytriomycetaceae</taxon>
        <taxon>Rhizoclosmatium</taxon>
    </lineage>
</organism>
<feature type="transmembrane region" description="Helical" evidence="1">
    <location>
        <begin position="25"/>
        <end position="44"/>
    </location>
</feature>